<dbReference type="Proteomes" id="UP000032142">
    <property type="component" value="Unassembled WGS sequence"/>
</dbReference>
<evidence type="ECO:0000313" key="1">
    <source>
        <dbReference type="EMBL" id="KHG09600.1"/>
    </source>
</evidence>
<accession>A0A0B0N9V6</accession>
<organism evidence="1 2">
    <name type="scientific">Gossypium arboreum</name>
    <name type="common">Tree cotton</name>
    <name type="synonym">Gossypium nanking</name>
    <dbReference type="NCBI Taxonomy" id="29729"/>
    <lineage>
        <taxon>Eukaryota</taxon>
        <taxon>Viridiplantae</taxon>
        <taxon>Streptophyta</taxon>
        <taxon>Embryophyta</taxon>
        <taxon>Tracheophyta</taxon>
        <taxon>Spermatophyta</taxon>
        <taxon>Magnoliopsida</taxon>
        <taxon>eudicotyledons</taxon>
        <taxon>Gunneridae</taxon>
        <taxon>Pentapetalae</taxon>
        <taxon>rosids</taxon>
        <taxon>malvids</taxon>
        <taxon>Malvales</taxon>
        <taxon>Malvaceae</taxon>
        <taxon>Malvoideae</taxon>
        <taxon>Gossypium</taxon>
    </lineage>
</organism>
<name>A0A0B0N9V6_GOSAR</name>
<keyword evidence="2" id="KW-1185">Reference proteome</keyword>
<dbReference type="EMBL" id="KN391579">
    <property type="protein sequence ID" value="KHG09600.1"/>
    <property type="molecule type" value="Genomic_DNA"/>
</dbReference>
<reference evidence="2" key="1">
    <citation type="submission" date="2014-09" db="EMBL/GenBank/DDBJ databases">
        <authorList>
            <person name="Mudge J."/>
            <person name="Ramaraj T."/>
            <person name="Lindquist I.E."/>
            <person name="Bharti A.K."/>
            <person name="Sundararajan A."/>
            <person name="Cameron C.T."/>
            <person name="Woodward J.E."/>
            <person name="May G.D."/>
            <person name="Brubaker C."/>
            <person name="Broadhvest J."/>
            <person name="Wilkins T.A."/>
        </authorList>
    </citation>
    <scope>NUCLEOTIDE SEQUENCE</scope>
    <source>
        <strain evidence="2">cv. AKA8401</strain>
    </source>
</reference>
<dbReference type="AlphaFoldDB" id="A0A0B0N9V6"/>
<sequence length="56" mass="6073">MNSARLGSYSKLMRYESVYDVLMCRQASIEDQGMLEASITLSPEALVGASKSGKKA</sequence>
<gene>
    <name evidence="1" type="ORF">F383_13773</name>
</gene>
<evidence type="ECO:0000313" key="2">
    <source>
        <dbReference type="Proteomes" id="UP000032142"/>
    </source>
</evidence>
<protein>
    <submittedName>
        <fullName evidence="1">Uncharacterized protein</fullName>
    </submittedName>
</protein>
<proteinExistence type="predicted"/>